<comment type="similarity">
    <text evidence="1">Belongs to the ABC transporter superfamily.</text>
</comment>
<feature type="domain" description="ABC transporter" evidence="5">
    <location>
        <begin position="16"/>
        <end position="247"/>
    </location>
</feature>
<reference evidence="6 7" key="1">
    <citation type="submission" date="2020-04" db="EMBL/GenBank/DDBJ databases">
        <authorList>
            <person name="Klaysubun C."/>
            <person name="Duangmal K."/>
            <person name="Lipun K."/>
        </authorList>
    </citation>
    <scope>NUCLEOTIDE SEQUENCE [LARGE SCALE GENOMIC DNA]</scope>
    <source>
        <strain evidence="6 7">K10HN5</strain>
    </source>
</reference>
<keyword evidence="2" id="KW-0813">Transport</keyword>
<dbReference type="PANTHER" id="PTHR43335:SF4">
    <property type="entry name" value="ABC TRANSPORTER, ATP-BINDING PROTEIN"/>
    <property type="match status" value="1"/>
</dbReference>
<dbReference type="PANTHER" id="PTHR43335">
    <property type="entry name" value="ABC TRANSPORTER, ATP-BINDING PROTEIN"/>
    <property type="match status" value="1"/>
</dbReference>
<keyword evidence="3" id="KW-0547">Nucleotide-binding</keyword>
<dbReference type="InterPro" id="IPR017871">
    <property type="entry name" value="ABC_transporter-like_CS"/>
</dbReference>
<dbReference type="PROSITE" id="PS50893">
    <property type="entry name" value="ABC_TRANSPORTER_2"/>
    <property type="match status" value="1"/>
</dbReference>
<evidence type="ECO:0000256" key="4">
    <source>
        <dbReference type="ARBA" id="ARBA00022840"/>
    </source>
</evidence>
<organism evidence="6 7">
    <name type="scientific">Pseudonocardia acidicola</name>
    <dbReference type="NCBI Taxonomy" id="2724939"/>
    <lineage>
        <taxon>Bacteria</taxon>
        <taxon>Bacillati</taxon>
        <taxon>Actinomycetota</taxon>
        <taxon>Actinomycetes</taxon>
        <taxon>Pseudonocardiales</taxon>
        <taxon>Pseudonocardiaceae</taxon>
        <taxon>Pseudonocardia</taxon>
    </lineage>
</organism>
<proteinExistence type="inferred from homology"/>
<dbReference type="InterPro" id="IPR003439">
    <property type="entry name" value="ABC_transporter-like_ATP-bd"/>
</dbReference>
<dbReference type="InterPro" id="IPR027417">
    <property type="entry name" value="P-loop_NTPase"/>
</dbReference>
<accession>A0ABX1S514</accession>
<evidence type="ECO:0000313" key="7">
    <source>
        <dbReference type="Proteomes" id="UP000820669"/>
    </source>
</evidence>
<evidence type="ECO:0000256" key="1">
    <source>
        <dbReference type="ARBA" id="ARBA00005417"/>
    </source>
</evidence>
<comment type="caution">
    <text evidence="6">The sequence shown here is derived from an EMBL/GenBank/DDBJ whole genome shotgun (WGS) entry which is preliminary data.</text>
</comment>
<evidence type="ECO:0000259" key="5">
    <source>
        <dbReference type="PROSITE" id="PS50893"/>
    </source>
</evidence>
<sequence length="329" mass="34402">MAAAPASSASSADEVIVTSGLTKRFGRVTAVDGVDLRVPAGVRFGLLGPNGSGKTTLVRMLLGLVHPTSGSMEVLGRAMPRHAGRVLPQIGALVESPAAWANLSGRANLRLLDAAGPGGRRRDRRARVEHALEQVGLGGVDRRPVRTYSLGMRQRLGIAAALLRAPRLLLLDEPTNGLDPRGITEMRALFTQLNAAGTTVVLSSHLLGEVEALCTRIGVMDAGRLVLAQDLAALRAPTGRVLLRTPDPAAAVALLDGRVEARADGRDGALLTVRHDDPGALNRELVAHGVPVTGLSTQRRSLEQVVLEVTGAGSDRIERAGAAGWGVPR</sequence>
<dbReference type="InterPro" id="IPR003593">
    <property type="entry name" value="AAA+_ATPase"/>
</dbReference>
<dbReference type="Pfam" id="PF00005">
    <property type="entry name" value="ABC_tran"/>
    <property type="match status" value="1"/>
</dbReference>
<keyword evidence="7" id="KW-1185">Reference proteome</keyword>
<gene>
    <name evidence="6" type="ORF">HF526_05030</name>
</gene>
<evidence type="ECO:0000256" key="3">
    <source>
        <dbReference type="ARBA" id="ARBA00022741"/>
    </source>
</evidence>
<dbReference type="PROSITE" id="PS00211">
    <property type="entry name" value="ABC_TRANSPORTER_1"/>
    <property type="match status" value="1"/>
</dbReference>
<dbReference type="EMBL" id="JAAXLA010000006">
    <property type="protein sequence ID" value="NMH96681.1"/>
    <property type="molecule type" value="Genomic_DNA"/>
</dbReference>
<protein>
    <submittedName>
        <fullName evidence="6">ABC transporter ATP-binding protein</fullName>
    </submittedName>
</protein>
<dbReference type="Proteomes" id="UP000820669">
    <property type="component" value="Unassembled WGS sequence"/>
</dbReference>
<evidence type="ECO:0000256" key="2">
    <source>
        <dbReference type="ARBA" id="ARBA00022448"/>
    </source>
</evidence>
<evidence type="ECO:0000313" key="6">
    <source>
        <dbReference type="EMBL" id="NMH96681.1"/>
    </source>
</evidence>
<dbReference type="Gene3D" id="3.40.50.300">
    <property type="entry name" value="P-loop containing nucleotide triphosphate hydrolases"/>
    <property type="match status" value="1"/>
</dbReference>
<dbReference type="SUPFAM" id="SSF52540">
    <property type="entry name" value="P-loop containing nucleoside triphosphate hydrolases"/>
    <property type="match status" value="1"/>
</dbReference>
<name>A0ABX1S514_9PSEU</name>
<keyword evidence="4 6" id="KW-0067">ATP-binding</keyword>
<dbReference type="GO" id="GO:0005524">
    <property type="term" value="F:ATP binding"/>
    <property type="evidence" value="ECO:0007669"/>
    <property type="project" value="UniProtKB-KW"/>
</dbReference>
<dbReference type="SMART" id="SM00382">
    <property type="entry name" value="AAA"/>
    <property type="match status" value="1"/>
</dbReference>